<organism evidence="2 3">
    <name type="scientific">Actinomadura rudentiformis</name>
    <dbReference type="NCBI Taxonomy" id="359158"/>
    <lineage>
        <taxon>Bacteria</taxon>
        <taxon>Bacillati</taxon>
        <taxon>Actinomycetota</taxon>
        <taxon>Actinomycetes</taxon>
        <taxon>Streptosporangiales</taxon>
        <taxon>Thermomonosporaceae</taxon>
        <taxon>Actinomadura</taxon>
    </lineage>
</organism>
<evidence type="ECO:0000313" key="3">
    <source>
        <dbReference type="Proteomes" id="UP000468735"/>
    </source>
</evidence>
<keyword evidence="3" id="KW-1185">Reference proteome</keyword>
<dbReference type="AlphaFoldDB" id="A0A6H9YLY4"/>
<dbReference type="InterPro" id="IPR029068">
    <property type="entry name" value="Glyas_Bleomycin-R_OHBP_Dase"/>
</dbReference>
<name>A0A6H9YLY4_9ACTN</name>
<proteinExistence type="predicted"/>
<gene>
    <name evidence="2" type="ORF">F8566_32530</name>
</gene>
<dbReference type="InterPro" id="IPR037523">
    <property type="entry name" value="VOC_core"/>
</dbReference>
<dbReference type="EMBL" id="WBMT01000017">
    <property type="protein sequence ID" value="KAB2344166.1"/>
    <property type="molecule type" value="Genomic_DNA"/>
</dbReference>
<dbReference type="PROSITE" id="PS51819">
    <property type="entry name" value="VOC"/>
    <property type="match status" value="1"/>
</dbReference>
<sequence>MRLRRERLGHGHTGLLGAAAVATRLPAQDLERARRFYAEKLGLEVAEERPGGLLYNLRQGSFVVFQSTGRSAGEFTQMAFSVDDLDAVVAELRDRGVEFEEFDVPGLTTVDGIVEVEGNYPSKGTRERGFWFRDSEGNLIGVGQSI</sequence>
<dbReference type="Pfam" id="PF00903">
    <property type="entry name" value="Glyoxalase"/>
    <property type="match status" value="1"/>
</dbReference>
<dbReference type="SUPFAM" id="SSF54593">
    <property type="entry name" value="Glyoxalase/Bleomycin resistance protein/Dihydroxybiphenyl dioxygenase"/>
    <property type="match status" value="1"/>
</dbReference>
<dbReference type="Proteomes" id="UP000468735">
    <property type="component" value="Unassembled WGS sequence"/>
</dbReference>
<evidence type="ECO:0000313" key="2">
    <source>
        <dbReference type="EMBL" id="KAB2344166.1"/>
    </source>
</evidence>
<protein>
    <submittedName>
        <fullName evidence="2">VOC family protein</fullName>
    </submittedName>
</protein>
<comment type="caution">
    <text evidence="2">The sequence shown here is derived from an EMBL/GenBank/DDBJ whole genome shotgun (WGS) entry which is preliminary data.</text>
</comment>
<feature type="domain" description="VOC" evidence="1">
    <location>
        <begin position="17"/>
        <end position="145"/>
    </location>
</feature>
<dbReference type="Gene3D" id="3.10.180.10">
    <property type="entry name" value="2,3-Dihydroxybiphenyl 1,2-Dioxygenase, domain 1"/>
    <property type="match status" value="1"/>
</dbReference>
<dbReference type="OrthoDB" id="9804907at2"/>
<evidence type="ECO:0000259" key="1">
    <source>
        <dbReference type="PROSITE" id="PS51819"/>
    </source>
</evidence>
<dbReference type="CDD" id="cd06587">
    <property type="entry name" value="VOC"/>
    <property type="match status" value="1"/>
</dbReference>
<dbReference type="InterPro" id="IPR004360">
    <property type="entry name" value="Glyas_Fos-R_dOase_dom"/>
</dbReference>
<accession>A0A6H9YLY4</accession>
<reference evidence="2 3" key="1">
    <citation type="submission" date="2019-09" db="EMBL/GenBank/DDBJ databases">
        <title>Actinomadura physcomitrii sp. nov., a novel actinomycete isolated from moss [Physcomitrium sphaericum (Ludw) Fuernr].</title>
        <authorList>
            <person name="Zhuang X."/>
            <person name="Liu C."/>
        </authorList>
    </citation>
    <scope>NUCLEOTIDE SEQUENCE [LARGE SCALE GENOMIC DNA]</scope>
    <source>
        <strain evidence="2 3">HMC1</strain>
    </source>
</reference>